<dbReference type="Pfam" id="PF00583">
    <property type="entry name" value="Acetyltransf_1"/>
    <property type="match status" value="1"/>
</dbReference>
<dbReference type="RefSeq" id="WP_166522086.1">
    <property type="nucleotide sequence ID" value="NZ_JAAABI010000001.1"/>
</dbReference>
<dbReference type="PROSITE" id="PS51186">
    <property type="entry name" value="GNAT"/>
    <property type="match status" value="1"/>
</dbReference>
<dbReference type="GO" id="GO:0016747">
    <property type="term" value="F:acyltransferase activity, transferring groups other than amino-acyl groups"/>
    <property type="evidence" value="ECO:0007669"/>
    <property type="project" value="InterPro"/>
</dbReference>
<sequence>MIIKKASLSDLRKIVPLFDAYRMFYKQQSNIEDALAFLKARFENQDNVVFLALEGNEPIGFMQLYKTFSSVSLQSFYILNDLYVNPEYRKRGVGEALLNSAKTFCSEQNAKGLALETAKDNPAQHLYERMGWRKDTDFFHYFWKNDQD</sequence>
<proteinExistence type="predicted"/>
<feature type="domain" description="N-acetyltransferase" evidence="3">
    <location>
        <begin position="1"/>
        <end position="148"/>
    </location>
</feature>
<dbReference type="AlphaFoldDB" id="A0A964T9E2"/>
<evidence type="ECO:0000259" key="3">
    <source>
        <dbReference type="PROSITE" id="PS51186"/>
    </source>
</evidence>
<dbReference type="EMBL" id="JAAABI010000001">
    <property type="protein sequence ID" value="NAY90680.1"/>
    <property type="molecule type" value="Genomic_DNA"/>
</dbReference>
<dbReference type="InterPro" id="IPR016181">
    <property type="entry name" value="Acyl_CoA_acyltransferase"/>
</dbReference>
<protein>
    <submittedName>
        <fullName evidence="4">GNAT family N-acetyltransferase</fullName>
    </submittedName>
</protein>
<dbReference type="SUPFAM" id="SSF55729">
    <property type="entry name" value="Acyl-CoA N-acyltransferases (Nat)"/>
    <property type="match status" value="1"/>
</dbReference>
<dbReference type="Proteomes" id="UP000667650">
    <property type="component" value="Unassembled WGS sequence"/>
</dbReference>
<keyword evidence="1" id="KW-0808">Transferase</keyword>
<dbReference type="PANTHER" id="PTHR43877:SF2">
    <property type="entry name" value="AMINOALKYLPHOSPHONATE N-ACETYLTRANSFERASE-RELATED"/>
    <property type="match status" value="1"/>
</dbReference>
<keyword evidence="5" id="KW-1185">Reference proteome</keyword>
<reference evidence="4" key="1">
    <citation type="submission" date="2020-01" db="EMBL/GenBank/DDBJ databases">
        <title>Muricauda ochracea sp. nov., isolated from a tidal flat of Garorim bay in Korea.</title>
        <authorList>
            <person name="Kim D."/>
            <person name="Yoo Y."/>
            <person name="Kim J.-J."/>
        </authorList>
    </citation>
    <scope>NUCLEOTIDE SEQUENCE</scope>
    <source>
        <strain evidence="4">JGD-17</strain>
    </source>
</reference>
<dbReference type="InterPro" id="IPR050832">
    <property type="entry name" value="Bact_Acetyltransf"/>
</dbReference>
<name>A0A964T9E2_9FLAO</name>
<evidence type="ECO:0000313" key="4">
    <source>
        <dbReference type="EMBL" id="NAY90680.1"/>
    </source>
</evidence>
<gene>
    <name evidence="4" type="ORF">GTQ34_02005</name>
</gene>
<accession>A0A964T9E2</accession>
<dbReference type="Gene3D" id="3.40.630.30">
    <property type="match status" value="1"/>
</dbReference>
<dbReference type="CDD" id="cd04301">
    <property type="entry name" value="NAT_SF"/>
    <property type="match status" value="1"/>
</dbReference>
<evidence type="ECO:0000256" key="2">
    <source>
        <dbReference type="ARBA" id="ARBA00023315"/>
    </source>
</evidence>
<keyword evidence="2" id="KW-0012">Acyltransferase</keyword>
<dbReference type="PANTHER" id="PTHR43877">
    <property type="entry name" value="AMINOALKYLPHOSPHONATE N-ACETYLTRANSFERASE-RELATED-RELATED"/>
    <property type="match status" value="1"/>
</dbReference>
<organism evidence="4 5">
    <name type="scientific">Flagellimonas ochracea</name>
    <dbReference type="NCBI Taxonomy" id="2696472"/>
    <lineage>
        <taxon>Bacteria</taxon>
        <taxon>Pseudomonadati</taxon>
        <taxon>Bacteroidota</taxon>
        <taxon>Flavobacteriia</taxon>
        <taxon>Flavobacteriales</taxon>
        <taxon>Flavobacteriaceae</taxon>
        <taxon>Flagellimonas</taxon>
    </lineage>
</organism>
<dbReference type="InterPro" id="IPR000182">
    <property type="entry name" value="GNAT_dom"/>
</dbReference>
<comment type="caution">
    <text evidence="4">The sequence shown here is derived from an EMBL/GenBank/DDBJ whole genome shotgun (WGS) entry which is preliminary data.</text>
</comment>
<evidence type="ECO:0000256" key="1">
    <source>
        <dbReference type="ARBA" id="ARBA00022679"/>
    </source>
</evidence>
<evidence type="ECO:0000313" key="5">
    <source>
        <dbReference type="Proteomes" id="UP000667650"/>
    </source>
</evidence>